<sequence length="141" mass="15729">MNRSERGFGLLEAIVALTILATTGVALFSWIGTNLREAGRLKQVEREARWRLQAVEWLNGLNPAENPEGRVEFDGLMLRWTSKPAGDFIEGAALFDEGRSLYQLAPFSVSVDVSEREGDTPLKIDATLLGWRRVRDLTAPD</sequence>
<evidence type="ECO:0000313" key="3">
    <source>
        <dbReference type="Proteomes" id="UP000561045"/>
    </source>
</evidence>
<evidence type="ECO:0000313" key="2">
    <source>
        <dbReference type="EMBL" id="MBB4012246.1"/>
    </source>
</evidence>
<dbReference type="InterPro" id="IPR012902">
    <property type="entry name" value="N_methyl_site"/>
</dbReference>
<comment type="caution">
    <text evidence="2">The sequence shown here is derived from an EMBL/GenBank/DDBJ whole genome shotgun (WGS) entry which is preliminary data.</text>
</comment>
<dbReference type="AlphaFoldDB" id="A0A840BN17"/>
<dbReference type="Proteomes" id="UP000561045">
    <property type="component" value="Unassembled WGS sequence"/>
</dbReference>
<dbReference type="RefSeq" id="WP_183633981.1">
    <property type="nucleotide sequence ID" value="NZ_BAABLE010000011.1"/>
</dbReference>
<keyword evidence="1" id="KW-1133">Transmembrane helix</keyword>
<accession>A0A840BN17</accession>
<name>A0A840BN17_9RHOO</name>
<keyword evidence="1" id="KW-0472">Membrane</keyword>
<gene>
    <name evidence="2" type="ORF">GGR36_001554</name>
</gene>
<reference evidence="2 3" key="1">
    <citation type="submission" date="2020-08" db="EMBL/GenBank/DDBJ databases">
        <title>Genomic Encyclopedia of Type Strains, Phase IV (KMG-IV): sequencing the most valuable type-strain genomes for metagenomic binning, comparative biology and taxonomic classification.</title>
        <authorList>
            <person name="Goeker M."/>
        </authorList>
    </citation>
    <scope>NUCLEOTIDE SEQUENCE [LARGE SCALE GENOMIC DNA]</scope>
    <source>
        <strain evidence="2 3">DSM 106739</strain>
    </source>
</reference>
<evidence type="ECO:0000256" key="1">
    <source>
        <dbReference type="SAM" id="Phobius"/>
    </source>
</evidence>
<keyword evidence="1" id="KW-0812">Transmembrane</keyword>
<keyword evidence="3" id="KW-1185">Reference proteome</keyword>
<feature type="transmembrane region" description="Helical" evidence="1">
    <location>
        <begin position="7"/>
        <end position="31"/>
    </location>
</feature>
<proteinExistence type="predicted"/>
<dbReference type="EMBL" id="JACIET010000001">
    <property type="protein sequence ID" value="MBB4012246.1"/>
    <property type="molecule type" value="Genomic_DNA"/>
</dbReference>
<organism evidence="2 3">
    <name type="scientific">Niveibacterium umoris</name>
    <dbReference type="NCBI Taxonomy" id="1193620"/>
    <lineage>
        <taxon>Bacteria</taxon>
        <taxon>Pseudomonadati</taxon>
        <taxon>Pseudomonadota</taxon>
        <taxon>Betaproteobacteria</taxon>
        <taxon>Rhodocyclales</taxon>
        <taxon>Rhodocyclaceae</taxon>
        <taxon>Niveibacterium</taxon>
    </lineage>
</organism>
<dbReference type="Pfam" id="PF07963">
    <property type="entry name" value="N_methyl"/>
    <property type="match status" value="1"/>
</dbReference>
<protein>
    <submittedName>
        <fullName evidence="2">General secretion pathway protein I</fullName>
    </submittedName>
</protein>